<dbReference type="SUPFAM" id="SSF48452">
    <property type="entry name" value="TPR-like"/>
    <property type="match status" value="1"/>
</dbReference>
<gene>
    <name evidence="3" type="ORF">WKV44_03390</name>
</gene>
<dbReference type="InterPro" id="IPR011990">
    <property type="entry name" value="TPR-like_helical_dom_sf"/>
</dbReference>
<evidence type="ECO:0000313" key="4">
    <source>
        <dbReference type="Proteomes" id="UP001466331"/>
    </source>
</evidence>
<dbReference type="InterPro" id="IPR019734">
    <property type="entry name" value="TPR_rpt"/>
</dbReference>
<dbReference type="PROSITE" id="PS51257">
    <property type="entry name" value="PROKAR_LIPOPROTEIN"/>
    <property type="match status" value="1"/>
</dbReference>
<keyword evidence="4" id="KW-1185">Reference proteome</keyword>
<dbReference type="Pfam" id="PF14559">
    <property type="entry name" value="TPR_19"/>
    <property type="match status" value="1"/>
</dbReference>
<sequence>MRVSRAFLLLLLVFSVFACKSEPPKVPENISQAELIQRAQEAFDNSDYELAIYYYQTLLDRYGNDMEARATSEYEIAHIYFLQGNYKKAEELFNKIISYYDGEQAASLPAWIKVLSVRQLKESIEKQAQLEKEQTNKQ</sequence>
<proteinExistence type="predicted"/>
<dbReference type="EMBL" id="JBCHKQ010000001">
    <property type="protein sequence ID" value="MEM5947581.1"/>
    <property type="molecule type" value="Genomic_DNA"/>
</dbReference>
<feature type="chain" id="PRO_5046631522" evidence="2">
    <location>
        <begin position="19"/>
        <end position="138"/>
    </location>
</feature>
<dbReference type="PROSITE" id="PS50005">
    <property type="entry name" value="TPR"/>
    <property type="match status" value="1"/>
</dbReference>
<accession>A0ABU9UAU1</accession>
<dbReference type="RefSeq" id="WP_420069024.1">
    <property type="nucleotide sequence ID" value="NZ_JBCHKQ010000001.1"/>
</dbReference>
<feature type="signal peptide" evidence="2">
    <location>
        <begin position="1"/>
        <end position="18"/>
    </location>
</feature>
<evidence type="ECO:0000256" key="1">
    <source>
        <dbReference type="PROSITE-ProRule" id="PRU00339"/>
    </source>
</evidence>
<comment type="caution">
    <text evidence="3">The sequence shown here is derived from an EMBL/GenBank/DDBJ whole genome shotgun (WGS) entry which is preliminary data.</text>
</comment>
<keyword evidence="1" id="KW-0802">TPR repeat</keyword>
<reference evidence="3 4" key="1">
    <citation type="submission" date="2024-03" db="EMBL/GenBank/DDBJ databases">
        <title>Ignisphaera cupida sp. nov., a hyperthermophilic hydrolytic archaeon from a hot spring of Kamchatka, and proposal of Ignisphaeraceae fam. nov.</title>
        <authorList>
            <person name="Podosokorskaya O.A."/>
            <person name="Elcheninov A.G."/>
            <person name="Maltseva A.I."/>
            <person name="Zayulina K.S."/>
            <person name="Novikov A."/>
            <person name="Merkel A.Y."/>
        </authorList>
    </citation>
    <scope>NUCLEOTIDE SEQUENCE [LARGE SCALE GENOMIC DNA]</scope>
    <source>
        <strain evidence="3 4">38H-sp</strain>
    </source>
</reference>
<feature type="repeat" description="TPR" evidence="1">
    <location>
        <begin position="70"/>
        <end position="103"/>
    </location>
</feature>
<name>A0ABU9UAU1_9SPIR</name>
<dbReference type="SMART" id="SM00028">
    <property type="entry name" value="TPR"/>
    <property type="match status" value="2"/>
</dbReference>
<organism evidence="3 4">
    <name type="scientific">Rarispira pelagica</name>
    <dbReference type="NCBI Taxonomy" id="3141764"/>
    <lineage>
        <taxon>Bacteria</taxon>
        <taxon>Pseudomonadati</taxon>
        <taxon>Spirochaetota</taxon>
        <taxon>Spirochaetia</taxon>
        <taxon>Winmispirales</taxon>
        <taxon>Winmispiraceae</taxon>
        <taxon>Rarispira</taxon>
    </lineage>
</organism>
<evidence type="ECO:0000256" key="2">
    <source>
        <dbReference type="SAM" id="SignalP"/>
    </source>
</evidence>
<dbReference type="Proteomes" id="UP001466331">
    <property type="component" value="Unassembled WGS sequence"/>
</dbReference>
<protein>
    <submittedName>
        <fullName evidence="3">Tetratricopeptide repeat protein</fullName>
    </submittedName>
</protein>
<evidence type="ECO:0000313" key="3">
    <source>
        <dbReference type="EMBL" id="MEM5947581.1"/>
    </source>
</evidence>
<keyword evidence="2" id="KW-0732">Signal</keyword>
<dbReference type="Gene3D" id="1.25.40.10">
    <property type="entry name" value="Tetratricopeptide repeat domain"/>
    <property type="match status" value="1"/>
</dbReference>